<evidence type="ECO:0000313" key="3">
    <source>
        <dbReference type="Proteomes" id="UP000027308"/>
    </source>
</evidence>
<gene>
    <name evidence="2" type="ORF">GIW13_08605</name>
    <name evidence="1" type="ORF">PS417_20610</name>
</gene>
<proteinExistence type="predicted"/>
<dbReference type="EMBL" id="WKCM01000011">
    <property type="protein sequence ID" value="MCF5318345.1"/>
    <property type="molecule type" value="Genomic_DNA"/>
</dbReference>
<name>A0A1N7UJ50_9PSED</name>
<dbReference type="OrthoDB" id="6984446at2"/>
<evidence type="ECO:0000313" key="1">
    <source>
        <dbReference type="EMBL" id="AIB37938.1"/>
    </source>
</evidence>
<dbReference type="AlphaFoldDB" id="A0A1N7UJ50"/>
<dbReference type="RefSeq" id="WP_010208595.1">
    <property type="nucleotide sequence ID" value="NZ_CP007637.1"/>
</dbReference>
<protein>
    <submittedName>
        <fullName evidence="2">Glycosyltransferase family 2 protein</fullName>
    </submittedName>
</protein>
<accession>A0A1N7UJ50</accession>
<sequence>MSSLLDDGIHIAGRSDFNDAFTSQWTRLFQRCFGGSESNATLVFQKYLLNESRICYSIKDGTMVAAYCGLKLSHEGSAVFLSTDTMSDGTQKGSSIILGKRLYKSFADDDIDVVCGYPNKNIRRIREKGLGWTLDGNLFLYVGIPFFWRFFRQSIKEDGLWKAVRPTGGWFTRKKPLLINLLGPDGLYSSNIGLVITLSAYRPGPFFIKIPGFLFEPRSFGYKCLTEDVERNTLFLKKIKRLNLDTIDIP</sequence>
<dbReference type="EMBL" id="CP007637">
    <property type="protein sequence ID" value="AIB37938.1"/>
    <property type="molecule type" value="Genomic_DNA"/>
</dbReference>
<dbReference type="GeneID" id="45624674"/>
<evidence type="ECO:0000313" key="2">
    <source>
        <dbReference type="EMBL" id="MCF5318345.1"/>
    </source>
</evidence>
<reference evidence="1 3" key="1">
    <citation type="submission" date="2014-05" db="EMBL/GenBank/DDBJ databases">
        <title>Pseudomonas simiae WCS417.</title>
        <authorList>
            <person name="Berendsen R.L."/>
        </authorList>
    </citation>
    <scope>NUCLEOTIDE SEQUENCE [LARGE SCALE GENOMIC DNA]</scope>
    <source>
        <strain evidence="1 3">WCS417</strain>
    </source>
</reference>
<evidence type="ECO:0000313" key="4">
    <source>
        <dbReference type="Proteomes" id="UP000814078"/>
    </source>
</evidence>
<dbReference type="Proteomes" id="UP000814078">
    <property type="component" value="Unassembled WGS sequence"/>
</dbReference>
<reference evidence="2 4" key="2">
    <citation type="submission" date="2019-11" db="EMBL/GenBank/DDBJ databases">
        <title>Epiphytic Pseudomonas syringae from cherry orchards.</title>
        <authorList>
            <person name="Hulin M.T."/>
        </authorList>
    </citation>
    <scope>NUCLEOTIDE SEQUENCE [LARGE SCALE GENOMIC DNA]</scope>
    <source>
        <strain evidence="2 4">PA-5-11C</strain>
    </source>
</reference>
<keyword evidence="4" id="KW-1185">Reference proteome</keyword>
<dbReference type="Proteomes" id="UP000027308">
    <property type="component" value="Chromosome"/>
</dbReference>
<organism evidence="1 3">
    <name type="scientific">Pseudomonas simiae</name>
    <dbReference type="NCBI Taxonomy" id="321846"/>
    <lineage>
        <taxon>Bacteria</taxon>
        <taxon>Pseudomonadati</taxon>
        <taxon>Pseudomonadota</taxon>
        <taxon>Gammaproteobacteria</taxon>
        <taxon>Pseudomonadales</taxon>
        <taxon>Pseudomonadaceae</taxon>
        <taxon>Pseudomonas</taxon>
    </lineage>
</organism>